<protein>
    <submittedName>
        <fullName evidence="2">Uncharacterized protein</fullName>
    </submittedName>
</protein>
<gene>
    <name evidence="2" type="ORF">pdam_00018354</name>
</gene>
<proteinExistence type="predicted"/>
<evidence type="ECO:0000313" key="2">
    <source>
        <dbReference type="EMBL" id="RMX54438.1"/>
    </source>
</evidence>
<evidence type="ECO:0000313" key="3">
    <source>
        <dbReference type="Proteomes" id="UP000275408"/>
    </source>
</evidence>
<name>A0A3M6UM56_POCDA</name>
<comment type="caution">
    <text evidence="2">The sequence shown here is derived from an EMBL/GenBank/DDBJ whole genome shotgun (WGS) entry which is preliminary data.</text>
</comment>
<reference evidence="2 3" key="1">
    <citation type="journal article" date="2018" name="Sci. Rep.">
        <title>Comparative analysis of the Pocillopora damicornis genome highlights role of immune system in coral evolution.</title>
        <authorList>
            <person name="Cunning R."/>
            <person name="Bay R.A."/>
            <person name="Gillette P."/>
            <person name="Baker A.C."/>
            <person name="Traylor-Knowles N."/>
        </authorList>
    </citation>
    <scope>NUCLEOTIDE SEQUENCE [LARGE SCALE GENOMIC DNA]</scope>
    <source>
        <strain evidence="2">RSMAS</strain>
        <tissue evidence="2">Whole animal</tissue>
    </source>
</reference>
<dbReference type="Gene3D" id="1.25.40.10">
    <property type="entry name" value="Tetratricopeptide repeat domain"/>
    <property type="match status" value="1"/>
</dbReference>
<dbReference type="AlphaFoldDB" id="A0A3M6UM56"/>
<evidence type="ECO:0000256" key="1">
    <source>
        <dbReference type="SAM" id="MobiDB-lite"/>
    </source>
</evidence>
<dbReference type="EMBL" id="RCHS01001261">
    <property type="protein sequence ID" value="RMX54438.1"/>
    <property type="molecule type" value="Genomic_DNA"/>
</dbReference>
<dbReference type="OrthoDB" id="5984926at2759"/>
<sequence length="417" mass="47807">MNRVYSQIGEVESNLKDTEMLEPTENVLRVEITDIDIVYTGSNCELFQVQKCKWCAKNYCYDTATEHDKENYYGAQVDTASVKHRKRCSLAIDSPMPVVQKRGCLNSTKYVLLRAELKGLQDRGEFEKHEELIQLQLLKMSAEDVDKEASLRIERAMALYFQNNVKDAKKILKMILKQEQYLKNPGILTGRALTLLTAIYKHQGKYGNAMECVQKADTALEYQDSRDDKAELYHSYGALLNSLPTTNLAQDTKATKEEAYKSYDMACQYTSNEGFKEYVHVKMAAMLLVSCSKAVDSNNSLYKEDVERAKLHLDFTEFGAAADNMALGTKIKHLLFRSDQHFFEENVAMAFEKAHEAMVLIQRNGFELERISAEKRLNHLSEILKQQNEEWRGKEPHLGDDYLGDSERSESENAQFD</sequence>
<dbReference type="InterPro" id="IPR011990">
    <property type="entry name" value="TPR-like_helical_dom_sf"/>
</dbReference>
<dbReference type="SUPFAM" id="SSF48452">
    <property type="entry name" value="TPR-like"/>
    <property type="match status" value="1"/>
</dbReference>
<dbReference type="Proteomes" id="UP000275408">
    <property type="component" value="Unassembled WGS sequence"/>
</dbReference>
<feature type="region of interest" description="Disordered" evidence="1">
    <location>
        <begin position="388"/>
        <end position="417"/>
    </location>
</feature>
<feature type="compositionally biased region" description="Basic and acidic residues" evidence="1">
    <location>
        <begin position="388"/>
        <end position="411"/>
    </location>
</feature>
<keyword evidence="3" id="KW-1185">Reference proteome</keyword>
<accession>A0A3M6UM56</accession>
<organism evidence="2 3">
    <name type="scientific">Pocillopora damicornis</name>
    <name type="common">Cauliflower coral</name>
    <name type="synonym">Millepora damicornis</name>
    <dbReference type="NCBI Taxonomy" id="46731"/>
    <lineage>
        <taxon>Eukaryota</taxon>
        <taxon>Metazoa</taxon>
        <taxon>Cnidaria</taxon>
        <taxon>Anthozoa</taxon>
        <taxon>Hexacorallia</taxon>
        <taxon>Scleractinia</taxon>
        <taxon>Astrocoeniina</taxon>
        <taxon>Pocilloporidae</taxon>
        <taxon>Pocillopora</taxon>
    </lineage>
</organism>